<organism evidence="2">
    <name type="scientific">Albugo laibachii Nc14</name>
    <dbReference type="NCBI Taxonomy" id="890382"/>
    <lineage>
        <taxon>Eukaryota</taxon>
        <taxon>Sar</taxon>
        <taxon>Stramenopiles</taxon>
        <taxon>Oomycota</taxon>
        <taxon>Peronosporomycetes</taxon>
        <taxon>Albuginales</taxon>
        <taxon>Albuginaceae</taxon>
        <taxon>Albugo</taxon>
    </lineage>
</organism>
<dbReference type="GO" id="GO:0035091">
    <property type="term" value="F:phosphatidylinositol binding"/>
    <property type="evidence" value="ECO:0007669"/>
    <property type="project" value="InterPro"/>
</dbReference>
<reference evidence="2" key="2">
    <citation type="submission" date="2011-02" db="EMBL/GenBank/DDBJ databases">
        <authorList>
            <person name="MacLean D."/>
        </authorList>
    </citation>
    <scope>NUCLEOTIDE SEQUENCE</scope>
</reference>
<dbReference type="AlphaFoldDB" id="F0WG32"/>
<proteinExistence type="predicted"/>
<dbReference type="CDD" id="cd06093">
    <property type="entry name" value="PX_domain"/>
    <property type="match status" value="1"/>
</dbReference>
<feature type="region of interest" description="Disordered" evidence="1">
    <location>
        <begin position="9"/>
        <end position="37"/>
    </location>
</feature>
<gene>
    <name evidence="2" type="primary">AlNc14C87G5564</name>
    <name evidence="2" type="ORF">ALNC14_063090</name>
</gene>
<dbReference type="InterPro" id="IPR036871">
    <property type="entry name" value="PX_dom_sf"/>
</dbReference>
<accession>F0WG32</accession>
<evidence type="ECO:0000313" key="2">
    <source>
        <dbReference type="EMBL" id="CCA20166.1"/>
    </source>
</evidence>
<evidence type="ECO:0000256" key="1">
    <source>
        <dbReference type="SAM" id="MobiDB-lite"/>
    </source>
</evidence>
<dbReference type="SUPFAM" id="SSF64268">
    <property type="entry name" value="PX domain"/>
    <property type="match status" value="1"/>
</dbReference>
<protein>
    <submittedName>
        <fullName evidence="2">Uncharacterized protein AlNc14C87G5564</fullName>
    </submittedName>
</protein>
<reference evidence="2" key="1">
    <citation type="journal article" date="2011" name="PLoS Biol.">
        <title>Gene gain and loss during evolution of obligate parasitism in the white rust pathogen of Arabidopsis thaliana.</title>
        <authorList>
            <person name="Kemen E."/>
            <person name="Gardiner A."/>
            <person name="Schultz-Larsen T."/>
            <person name="Kemen A.C."/>
            <person name="Balmuth A.L."/>
            <person name="Robert-Seilaniantz A."/>
            <person name="Bailey K."/>
            <person name="Holub E."/>
            <person name="Studholme D.J."/>
            <person name="Maclean D."/>
            <person name="Jones J.D."/>
        </authorList>
    </citation>
    <scope>NUCLEOTIDE SEQUENCE</scope>
</reference>
<dbReference type="HOGENOM" id="CLU_051616_0_0_1"/>
<dbReference type="EMBL" id="FR824132">
    <property type="protein sequence ID" value="CCA20166.1"/>
    <property type="molecule type" value="Genomic_DNA"/>
</dbReference>
<dbReference type="Gene3D" id="3.30.1520.10">
    <property type="entry name" value="Phox-like domain"/>
    <property type="match status" value="1"/>
</dbReference>
<sequence length="366" mass="41949">MVQQHCIGASHDSYAHLGQPPSSKESMETRPSRVDSYSHSYSPVKCVRAQRCASYAVSDRVREENTKANTSTSFSFGVKSNAEFSGQSFLDIIATYSTNFGPNWYRNANQSHVESFESPLNQQNGSKEASVDWGWFTDIDSSSESWNGNNGMSSTRKKVNETCVVPSDTSLFVLGDEQIDTGVTVTHKSFAIVNNGMTKIIPSSISIPRFRIVQPRHGTDRHAQYLITLRLENEYYAKWRRYSEFSELVNVLQGQRYQRSLKAWKSIETRWFNRLEPSYLHQKCVGLENFMREFMYELHEPTVLIQFLGGYTGKLNTRPTQGDLRPAAQLPKELRPQQPKHERELFEKLWAENFKRSSVAYVDPPL</sequence>
<name>F0WG32_9STRA</name>